<dbReference type="PANTHER" id="PTHR36920:SF1">
    <property type="entry name" value="OUTER MEMBRANE PROTEIN W"/>
    <property type="match status" value="1"/>
</dbReference>
<name>A0A7T2X0H3_9BURK</name>
<keyword evidence="2" id="KW-0732">Signal</keyword>
<sequence>MKHIGLATAFSLFAISSAHAQSAGNWVVNAGWMHLAPQDSSDPLTVNALGTSATIPGSGASVSDADTVALSARYFVTDHIAVETLLGVPPKLRLSGTGSLSTLGELGSARVWGPSLLAQYHFGESQARLRPYVGVGISYVWFKNVELSSPIATGQFLASPTTGTALEGPTSASLKSSFAPVVNAGLTYNIDKHWSVGVSVSYAWLSTTATLTTHSALGSVSTSAKVKINPLVSFVSVGYRF</sequence>
<dbReference type="Pfam" id="PF03922">
    <property type="entry name" value="OmpW"/>
    <property type="match status" value="1"/>
</dbReference>
<dbReference type="GO" id="GO:0055085">
    <property type="term" value="P:transmembrane transport"/>
    <property type="evidence" value="ECO:0007669"/>
    <property type="project" value="TreeGrafter"/>
</dbReference>
<evidence type="ECO:0000256" key="2">
    <source>
        <dbReference type="SAM" id="SignalP"/>
    </source>
</evidence>
<feature type="chain" id="PRO_5032695038" evidence="2">
    <location>
        <begin position="21"/>
        <end position="241"/>
    </location>
</feature>
<comment type="subcellular location">
    <subcellularLocation>
        <location evidence="1">Cell outer membrane</location>
    </subcellularLocation>
</comment>
<evidence type="ECO:0000313" key="3">
    <source>
        <dbReference type="EMBL" id="QPS44930.1"/>
    </source>
</evidence>
<dbReference type="EMBL" id="CP065686">
    <property type="protein sequence ID" value="QPS44930.1"/>
    <property type="molecule type" value="Genomic_DNA"/>
</dbReference>
<organism evidence="3 4">
    <name type="scientific">Burkholderia humptydooensis</name>
    <dbReference type="NCBI Taxonomy" id="430531"/>
    <lineage>
        <taxon>Bacteria</taxon>
        <taxon>Pseudomonadati</taxon>
        <taxon>Pseudomonadota</taxon>
        <taxon>Betaproteobacteria</taxon>
        <taxon>Burkholderiales</taxon>
        <taxon>Burkholderiaceae</taxon>
        <taxon>Burkholderia</taxon>
        <taxon>pseudomallei group</taxon>
    </lineage>
</organism>
<dbReference type="Proteomes" id="UP000594943">
    <property type="component" value="Chromosome 1"/>
</dbReference>
<dbReference type="RefSeq" id="WP_009912293.1">
    <property type="nucleotide sequence ID" value="NZ_CP013380.1"/>
</dbReference>
<protein>
    <submittedName>
        <fullName evidence="3">OmpW family protein</fullName>
    </submittedName>
</protein>
<evidence type="ECO:0000313" key="4">
    <source>
        <dbReference type="Proteomes" id="UP000594943"/>
    </source>
</evidence>
<dbReference type="AlphaFoldDB" id="A0A7T2X0H3"/>
<dbReference type="GO" id="GO:0009279">
    <property type="term" value="C:cell outer membrane"/>
    <property type="evidence" value="ECO:0007669"/>
    <property type="project" value="UniProtKB-SubCell"/>
</dbReference>
<proteinExistence type="predicted"/>
<evidence type="ECO:0000256" key="1">
    <source>
        <dbReference type="ARBA" id="ARBA00004442"/>
    </source>
</evidence>
<dbReference type="SUPFAM" id="SSF56925">
    <property type="entry name" value="OMPA-like"/>
    <property type="match status" value="1"/>
</dbReference>
<gene>
    <name evidence="3" type="ORF">I6G56_07600</name>
</gene>
<dbReference type="InterPro" id="IPR005618">
    <property type="entry name" value="OMPW"/>
</dbReference>
<dbReference type="PANTHER" id="PTHR36920">
    <property type="match status" value="1"/>
</dbReference>
<reference evidence="3 4" key="1">
    <citation type="submission" date="2020-12" db="EMBL/GenBank/DDBJ databases">
        <title>FDA dAtabase for Regulatory Grade micrObial Sequences (FDA-ARGOS): Supporting development and validation of Infectious Disease Dx tests.</title>
        <authorList>
            <person name="Nelson B."/>
            <person name="Plummer A."/>
            <person name="Tallon L."/>
            <person name="Sadzewicz L."/>
            <person name="Zhao X."/>
            <person name="Boylan J."/>
            <person name="Ott S."/>
            <person name="Bowen H."/>
            <person name="Vavikolanu K."/>
            <person name="Mehta A."/>
            <person name="Aluvathingal J."/>
            <person name="Nadendla S."/>
            <person name="Myers T."/>
            <person name="Yan Y."/>
            <person name="Sichtig H."/>
        </authorList>
    </citation>
    <scope>NUCLEOTIDE SEQUENCE [LARGE SCALE GENOMIC DNA]</scope>
    <source>
        <strain evidence="3 4">FDAARGOS_899</strain>
    </source>
</reference>
<accession>A0A7T2X0H3</accession>
<dbReference type="Gene3D" id="2.40.160.20">
    <property type="match status" value="1"/>
</dbReference>
<dbReference type="KEGG" id="bhg:I6G56_07600"/>
<dbReference type="InterPro" id="IPR011250">
    <property type="entry name" value="OMP/PagP_B-barrel"/>
</dbReference>
<feature type="signal peptide" evidence="2">
    <location>
        <begin position="1"/>
        <end position="20"/>
    </location>
</feature>